<keyword evidence="3" id="KW-0238">DNA-binding</keyword>
<evidence type="ECO:0000313" key="6">
    <source>
        <dbReference type="EMBL" id="HGY56474.1"/>
    </source>
</evidence>
<keyword evidence="2" id="KW-0805">Transcription regulation</keyword>
<evidence type="ECO:0000256" key="4">
    <source>
        <dbReference type="ARBA" id="ARBA00023163"/>
    </source>
</evidence>
<dbReference type="EMBL" id="DRQG01000114">
    <property type="protein sequence ID" value="HGY56474.1"/>
    <property type="molecule type" value="Genomic_DNA"/>
</dbReference>
<dbReference type="Gene3D" id="1.10.1660.10">
    <property type="match status" value="1"/>
</dbReference>
<comment type="caution">
    <text evidence="6">The sequence shown here is derived from an EMBL/GenBank/DDBJ whole genome shotgun (WGS) entry which is preliminary data.</text>
</comment>
<sequence length="176" mass="20716">MVRSLQIYSLHYSFIYILQSSFMVEKNKKEDVLFPIGIVAKMFGISVATLRLYESEGLIIPLKSKGRHRFYNNDDIKRIECIRSLIEEKGLNLTGIRMLLSTIPCWELKPCSEDDRKKCDAYFTSEIPCWMVENKGERCKNENCRDCPVYTQSAQCNNIKFILKKYWRSKPYDETI</sequence>
<reference evidence="6" key="1">
    <citation type="journal article" date="2020" name="mSystems">
        <title>Genome- and Community-Level Interaction Insights into Carbon Utilization and Element Cycling Functions of Hydrothermarchaeota in Hydrothermal Sediment.</title>
        <authorList>
            <person name="Zhou Z."/>
            <person name="Liu Y."/>
            <person name="Xu W."/>
            <person name="Pan J."/>
            <person name="Luo Z.H."/>
            <person name="Li M."/>
        </authorList>
    </citation>
    <scope>NUCLEOTIDE SEQUENCE [LARGE SCALE GENOMIC DNA]</scope>
    <source>
        <strain evidence="6">HyVt-577</strain>
    </source>
</reference>
<dbReference type="AlphaFoldDB" id="A0A7V4U264"/>
<dbReference type="PANTHER" id="PTHR30204">
    <property type="entry name" value="REDOX-CYCLING DRUG-SENSING TRANSCRIPTIONAL ACTIVATOR SOXR"/>
    <property type="match status" value="1"/>
</dbReference>
<dbReference type="SMART" id="SM00422">
    <property type="entry name" value="HTH_MERR"/>
    <property type="match status" value="1"/>
</dbReference>
<accession>A0A7V4U264</accession>
<evidence type="ECO:0000259" key="5">
    <source>
        <dbReference type="PROSITE" id="PS50937"/>
    </source>
</evidence>
<protein>
    <submittedName>
        <fullName evidence="6">MerR family transcriptional regulator</fullName>
    </submittedName>
</protein>
<dbReference type="PRINTS" id="PR00040">
    <property type="entry name" value="HTHMERR"/>
</dbReference>
<name>A0A7V4U264_CALAY</name>
<keyword evidence="4" id="KW-0804">Transcription</keyword>
<keyword evidence="1" id="KW-0678">Repressor</keyword>
<proteinExistence type="predicted"/>
<gene>
    <name evidence="6" type="ORF">ENK44_12260</name>
</gene>
<dbReference type="GO" id="GO:0003700">
    <property type="term" value="F:DNA-binding transcription factor activity"/>
    <property type="evidence" value="ECO:0007669"/>
    <property type="project" value="InterPro"/>
</dbReference>
<dbReference type="SUPFAM" id="SSF46955">
    <property type="entry name" value="Putative DNA-binding domain"/>
    <property type="match status" value="1"/>
</dbReference>
<organism evidence="6">
    <name type="scientific">Caldithrix abyssi</name>
    <dbReference type="NCBI Taxonomy" id="187145"/>
    <lineage>
        <taxon>Bacteria</taxon>
        <taxon>Pseudomonadati</taxon>
        <taxon>Calditrichota</taxon>
        <taxon>Calditrichia</taxon>
        <taxon>Calditrichales</taxon>
        <taxon>Calditrichaceae</taxon>
        <taxon>Caldithrix</taxon>
    </lineage>
</organism>
<evidence type="ECO:0000256" key="3">
    <source>
        <dbReference type="ARBA" id="ARBA00023125"/>
    </source>
</evidence>
<dbReference type="GO" id="GO:0003677">
    <property type="term" value="F:DNA binding"/>
    <property type="evidence" value="ECO:0007669"/>
    <property type="project" value="UniProtKB-KW"/>
</dbReference>
<dbReference type="Proteomes" id="UP000885779">
    <property type="component" value="Unassembled WGS sequence"/>
</dbReference>
<evidence type="ECO:0000256" key="1">
    <source>
        <dbReference type="ARBA" id="ARBA00022491"/>
    </source>
</evidence>
<dbReference type="InterPro" id="IPR000551">
    <property type="entry name" value="MerR-type_HTH_dom"/>
</dbReference>
<dbReference type="Pfam" id="PF13411">
    <property type="entry name" value="MerR_1"/>
    <property type="match status" value="1"/>
</dbReference>
<dbReference type="InterPro" id="IPR047057">
    <property type="entry name" value="MerR_fam"/>
</dbReference>
<dbReference type="PROSITE" id="PS50937">
    <property type="entry name" value="HTH_MERR_2"/>
    <property type="match status" value="1"/>
</dbReference>
<feature type="domain" description="HTH merR-type" evidence="5">
    <location>
        <begin position="33"/>
        <end position="102"/>
    </location>
</feature>
<dbReference type="PANTHER" id="PTHR30204:SF69">
    <property type="entry name" value="MERR-FAMILY TRANSCRIPTIONAL REGULATOR"/>
    <property type="match status" value="1"/>
</dbReference>
<evidence type="ECO:0000256" key="2">
    <source>
        <dbReference type="ARBA" id="ARBA00023015"/>
    </source>
</evidence>
<dbReference type="InterPro" id="IPR009061">
    <property type="entry name" value="DNA-bd_dom_put_sf"/>
</dbReference>